<proteinExistence type="predicted"/>
<accession>A0A0A9GVR2</accession>
<organism evidence="1">
    <name type="scientific">Arundo donax</name>
    <name type="common">Giant reed</name>
    <name type="synonym">Donax arundinaceus</name>
    <dbReference type="NCBI Taxonomy" id="35708"/>
    <lineage>
        <taxon>Eukaryota</taxon>
        <taxon>Viridiplantae</taxon>
        <taxon>Streptophyta</taxon>
        <taxon>Embryophyta</taxon>
        <taxon>Tracheophyta</taxon>
        <taxon>Spermatophyta</taxon>
        <taxon>Magnoliopsida</taxon>
        <taxon>Liliopsida</taxon>
        <taxon>Poales</taxon>
        <taxon>Poaceae</taxon>
        <taxon>PACMAD clade</taxon>
        <taxon>Arundinoideae</taxon>
        <taxon>Arundineae</taxon>
        <taxon>Arundo</taxon>
    </lineage>
</organism>
<protein>
    <submittedName>
        <fullName evidence="1">Uncharacterized protein</fullName>
    </submittedName>
</protein>
<name>A0A0A9GVR2_ARUDO</name>
<sequence length="148" mass="15738">MSSNTIRYPVLDSVTCRMYSSTPILDFWTASQLSAFSLSSFWKLPSSSFSLASSPAPGSATTVPSSLVASLTSSGFLAVSSSCFFWTSLLTAASAIVVLAFFLISSMVMGSSLWILAFSASRLVLTTLDSSTMRSTLSVSRPRLSSIR</sequence>
<dbReference type="AlphaFoldDB" id="A0A0A9GVR2"/>
<reference evidence="1" key="1">
    <citation type="submission" date="2014-09" db="EMBL/GenBank/DDBJ databases">
        <authorList>
            <person name="Magalhaes I.L.F."/>
            <person name="Oliveira U."/>
            <person name="Santos F.R."/>
            <person name="Vidigal T.H.D.A."/>
            <person name="Brescovit A.D."/>
            <person name="Santos A.J."/>
        </authorList>
    </citation>
    <scope>NUCLEOTIDE SEQUENCE</scope>
    <source>
        <tissue evidence="1">Shoot tissue taken approximately 20 cm above the soil surface</tissue>
    </source>
</reference>
<reference evidence="1" key="2">
    <citation type="journal article" date="2015" name="Data Brief">
        <title>Shoot transcriptome of the giant reed, Arundo donax.</title>
        <authorList>
            <person name="Barrero R.A."/>
            <person name="Guerrero F.D."/>
            <person name="Moolhuijzen P."/>
            <person name="Goolsby J.A."/>
            <person name="Tidwell J."/>
            <person name="Bellgard S.E."/>
            <person name="Bellgard M.I."/>
        </authorList>
    </citation>
    <scope>NUCLEOTIDE SEQUENCE</scope>
    <source>
        <tissue evidence="1">Shoot tissue taken approximately 20 cm above the soil surface</tissue>
    </source>
</reference>
<dbReference type="EMBL" id="GBRH01173198">
    <property type="protein sequence ID" value="JAE24698.1"/>
    <property type="molecule type" value="Transcribed_RNA"/>
</dbReference>
<evidence type="ECO:0000313" key="1">
    <source>
        <dbReference type="EMBL" id="JAE24698.1"/>
    </source>
</evidence>